<gene>
    <name evidence="2" type="ORF">E2I00_013616</name>
</gene>
<evidence type="ECO:0000256" key="1">
    <source>
        <dbReference type="SAM" id="MobiDB-lite"/>
    </source>
</evidence>
<feature type="region of interest" description="Disordered" evidence="1">
    <location>
        <begin position="1"/>
        <end position="61"/>
    </location>
</feature>
<dbReference type="EMBL" id="SGJD01001299">
    <property type="protein sequence ID" value="KAB0400835.1"/>
    <property type="molecule type" value="Genomic_DNA"/>
</dbReference>
<organism evidence="2 3">
    <name type="scientific">Balaenoptera physalus</name>
    <name type="common">Fin whale</name>
    <name type="synonym">Balaena physalus</name>
    <dbReference type="NCBI Taxonomy" id="9770"/>
    <lineage>
        <taxon>Eukaryota</taxon>
        <taxon>Metazoa</taxon>
        <taxon>Chordata</taxon>
        <taxon>Craniata</taxon>
        <taxon>Vertebrata</taxon>
        <taxon>Euteleostomi</taxon>
        <taxon>Mammalia</taxon>
        <taxon>Eutheria</taxon>
        <taxon>Laurasiatheria</taxon>
        <taxon>Artiodactyla</taxon>
        <taxon>Whippomorpha</taxon>
        <taxon>Cetacea</taxon>
        <taxon>Mysticeti</taxon>
        <taxon>Balaenopteridae</taxon>
        <taxon>Balaenoptera</taxon>
    </lineage>
</organism>
<protein>
    <submittedName>
        <fullName evidence="2">Uncharacterized protein</fullName>
    </submittedName>
</protein>
<feature type="non-terminal residue" evidence="2">
    <location>
        <position position="101"/>
    </location>
</feature>
<feature type="region of interest" description="Disordered" evidence="1">
    <location>
        <begin position="77"/>
        <end position="101"/>
    </location>
</feature>
<evidence type="ECO:0000313" key="2">
    <source>
        <dbReference type="EMBL" id="KAB0400835.1"/>
    </source>
</evidence>
<sequence length="101" mass="10778">GREVDDREYPCVQREGGPRAEIYGRSQPPAHGDRDWASPSKGMASLAFPGGASPGFSGTRARSSLVVGPATWNLALKRQPHGFPSGQQRPANARGSLHREA</sequence>
<evidence type="ECO:0000313" key="3">
    <source>
        <dbReference type="Proteomes" id="UP000437017"/>
    </source>
</evidence>
<proteinExistence type="predicted"/>
<feature type="non-terminal residue" evidence="2">
    <location>
        <position position="1"/>
    </location>
</feature>
<keyword evidence="3" id="KW-1185">Reference proteome</keyword>
<reference evidence="2 3" key="1">
    <citation type="journal article" date="2019" name="PLoS ONE">
        <title>Genomic analyses reveal an absence of contemporary introgressive admixture between fin whales and blue whales, despite known hybrids.</title>
        <authorList>
            <person name="Westbury M.V."/>
            <person name="Petersen B."/>
            <person name="Lorenzen E.D."/>
        </authorList>
    </citation>
    <scope>NUCLEOTIDE SEQUENCE [LARGE SCALE GENOMIC DNA]</scope>
    <source>
        <strain evidence="2">FinWhale-01</strain>
    </source>
</reference>
<dbReference type="OrthoDB" id="9536991at2759"/>
<dbReference type="AlphaFoldDB" id="A0A6A1Q075"/>
<accession>A0A6A1Q075</accession>
<name>A0A6A1Q075_BALPH</name>
<comment type="caution">
    <text evidence="2">The sequence shown here is derived from an EMBL/GenBank/DDBJ whole genome shotgun (WGS) entry which is preliminary data.</text>
</comment>
<dbReference type="Proteomes" id="UP000437017">
    <property type="component" value="Unassembled WGS sequence"/>
</dbReference>